<protein>
    <submittedName>
        <fullName evidence="12">Dyp-type peroxidase</fullName>
    </submittedName>
</protein>
<keyword evidence="13" id="KW-1185">Reference proteome</keyword>
<dbReference type="SUPFAM" id="SSF54909">
    <property type="entry name" value="Dimeric alpha+beta barrel"/>
    <property type="match status" value="1"/>
</dbReference>
<accession>A0A849A5Y5</accession>
<comment type="cofactor">
    <cofactor evidence="1">
        <name>heme b</name>
        <dbReference type="ChEBI" id="CHEBI:60344"/>
    </cofactor>
</comment>
<dbReference type="EMBL" id="JABEND010000006">
    <property type="protein sequence ID" value="NNG36394.1"/>
    <property type="molecule type" value="Genomic_DNA"/>
</dbReference>
<evidence type="ECO:0000256" key="3">
    <source>
        <dbReference type="ARBA" id="ARBA00022617"/>
    </source>
</evidence>
<gene>
    <name evidence="12" type="ORF">HKD39_11850</name>
</gene>
<dbReference type="GO" id="GO:0005829">
    <property type="term" value="C:cytosol"/>
    <property type="evidence" value="ECO:0007669"/>
    <property type="project" value="TreeGrafter"/>
</dbReference>
<evidence type="ECO:0000256" key="9">
    <source>
        <dbReference type="SAM" id="MobiDB-lite"/>
    </source>
</evidence>
<dbReference type="GO" id="GO:0046872">
    <property type="term" value="F:metal ion binding"/>
    <property type="evidence" value="ECO:0007669"/>
    <property type="project" value="UniProtKB-KW"/>
</dbReference>
<evidence type="ECO:0000313" key="12">
    <source>
        <dbReference type="EMBL" id="NNG36394.1"/>
    </source>
</evidence>
<keyword evidence="3" id="KW-0349">Heme</keyword>
<dbReference type="NCBIfam" id="TIGR01413">
    <property type="entry name" value="Dyp_perox_fam"/>
    <property type="match status" value="1"/>
</dbReference>
<dbReference type="GO" id="GO:0020037">
    <property type="term" value="F:heme binding"/>
    <property type="evidence" value="ECO:0007669"/>
    <property type="project" value="InterPro"/>
</dbReference>
<dbReference type="PROSITE" id="PS51404">
    <property type="entry name" value="DYP_PEROXIDASE"/>
    <property type="match status" value="1"/>
</dbReference>
<keyword evidence="7" id="KW-0408">Iron</keyword>
<name>A0A849A5Y5_9ACTN</name>
<keyword evidence="4" id="KW-0479">Metal-binding</keyword>
<evidence type="ECO:0000256" key="7">
    <source>
        <dbReference type="ARBA" id="ARBA00023004"/>
    </source>
</evidence>
<feature type="region of interest" description="Disordered" evidence="9">
    <location>
        <begin position="14"/>
        <end position="63"/>
    </location>
</feature>
<dbReference type="Pfam" id="PF20628">
    <property type="entry name" value="Dyp_perox_C"/>
    <property type="match status" value="1"/>
</dbReference>
<dbReference type="InterPro" id="IPR006314">
    <property type="entry name" value="Dyp_peroxidase"/>
</dbReference>
<feature type="domain" description="Dyp-type peroxidase N-terminal" evidence="10">
    <location>
        <begin position="73"/>
        <end position="216"/>
    </location>
</feature>
<feature type="domain" description="Dyp-type peroxidase C-terminal" evidence="11">
    <location>
        <begin position="229"/>
        <end position="405"/>
    </location>
</feature>
<keyword evidence="6" id="KW-0560">Oxidoreductase</keyword>
<comment type="caution">
    <text evidence="12">The sequence shown here is derived from an EMBL/GenBank/DDBJ whole genome shotgun (WGS) entry which is preliminary data.</text>
</comment>
<evidence type="ECO:0000256" key="5">
    <source>
        <dbReference type="ARBA" id="ARBA00022729"/>
    </source>
</evidence>
<dbReference type="AlphaFoldDB" id="A0A849A5Y5"/>
<evidence type="ECO:0000256" key="2">
    <source>
        <dbReference type="ARBA" id="ARBA00022559"/>
    </source>
</evidence>
<sequence length="425" mass="44312">MVGGAAVGGGIVAGRASIPQHPPAAHPAAAPPPADGQRTAAGTSPAASSPPAGSNGSSGADARRTVPFAGAHQAGVVTPAQTYASFCAFDLRSGAGRDGLRRLLMLVTDDIRRMTAGQAALADTAPELATDPARLTVTVGFGPQLFDKIGRPGHRPAGFAELPAFAKIDKLQKAYSGGDLLLKIAADDAMMVAHAQRMVSKDVRAFATPRWSQRGFLGGPGGGDANATGRNLMGQVDGTVNPRTDAEYDELVWSAEPGRFAGGTTMVVRRIRMELDLWDELDRSAMETSIGRKLDSGAPLTGTSEFDEPDFDKLDATGLPAIAPFSHIRLARGDGSAPQILRRPYNYDDSPGPGGASDLGQIFCSFQARLDKQFVPMQQRLADGDLFNTWITPIGSAVFAVPPGCEDTADATAAGSDYLGRELVT</sequence>
<dbReference type="PANTHER" id="PTHR30521">
    <property type="entry name" value="DEFERROCHELATASE/PEROXIDASE"/>
    <property type="match status" value="1"/>
</dbReference>
<comment type="similarity">
    <text evidence="8">Belongs to the DyP-type peroxidase family.</text>
</comment>
<reference evidence="12 13" key="1">
    <citation type="submission" date="2020-05" db="EMBL/GenBank/DDBJ databases">
        <title>Nakamurella sp. DB0629 isolated from air conditioner.</title>
        <authorList>
            <person name="Kim D.H."/>
            <person name="Kim D.-U."/>
        </authorList>
    </citation>
    <scope>NUCLEOTIDE SEQUENCE [LARGE SCALE GENOMIC DNA]</scope>
    <source>
        <strain evidence="12 13">DB0629</strain>
    </source>
</reference>
<evidence type="ECO:0000313" key="13">
    <source>
        <dbReference type="Proteomes" id="UP000562984"/>
    </source>
</evidence>
<feature type="compositionally biased region" description="Pro residues" evidence="9">
    <location>
        <begin position="20"/>
        <end position="34"/>
    </location>
</feature>
<evidence type="ECO:0000256" key="8">
    <source>
        <dbReference type="ARBA" id="ARBA00025737"/>
    </source>
</evidence>
<evidence type="ECO:0000256" key="6">
    <source>
        <dbReference type="ARBA" id="ARBA00023002"/>
    </source>
</evidence>
<feature type="compositionally biased region" description="Low complexity" evidence="9">
    <location>
        <begin position="40"/>
        <end position="60"/>
    </location>
</feature>
<organism evidence="12 13">
    <name type="scientific">Nakamurella aerolata</name>
    <dbReference type="NCBI Taxonomy" id="1656892"/>
    <lineage>
        <taxon>Bacteria</taxon>
        <taxon>Bacillati</taxon>
        <taxon>Actinomycetota</taxon>
        <taxon>Actinomycetes</taxon>
        <taxon>Nakamurellales</taxon>
        <taxon>Nakamurellaceae</taxon>
        <taxon>Nakamurella</taxon>
    </lineage>
</organism>
<evidence type="ECO:0000256" key="1">
    <source>
        <dbReference type="ARBA" id="ARBA00001970"/>
    </source>
</evidence>
<evidence type="ECO:0000259" key="10">
    <source>
        <dbReference type="Pfam" id="PF04261"/>
    </source>
</evidence>
<proteinExistence type="inferred from homology"/>
<dbReference type="Pfam" id="PF04261">
    <property type="entry name" value="Dyp_perox_N"/>
    <property type="match status" value="1"/>
</dbReference>
<evidence type="ECO:0000259" key="11">
    <source>
        <dbReference type="Pfam" id="PF20628"/>
    </source>
</evidence>
<dbReference type="GO" id="GO:0004601">
    <property type="term" value="F:peroxidase activity"/>
    <property type="evidence" value="ECO:0007669"/>
    <property type="project" value="UniProtKB-KW"/>
</dbReference>
<evidence type="ECO:0000256" key="4">
    <source>
        <dbReference type="ARBA" id="ARBA00022723"/>
    </source>
</evidence>
<keyword evidence="2 12" id="KW-0575">Peroxidase</keyword>
<dbReference type="InterPro" id="IPR048328">
    <property type="entry name" value="Dyp_perox_C"/>
</dbReference>
<dbReference type="InterPro" id="IPR048327">
    <property type="entry name" value="Dyp_perox_N"/>
</dbReference>
<dbReference type="InterPro" id="IPR011008">
    <property type="entry name" value="Dimeric_a/b-barrel"/>
</dbReference>
<dbReference type="Proteomes" id="UP000562984">
    <property type="component" value="Unassembled WGS sequence"/>
</dbReference>
<dbReference type="PANTHER" id="PTHR30521:SF4">
    <property type="entry name" value="DEFERROCHELATASE"/>
    <property type="match status" value="1"/>
</dbReference>
<keyword evidence="5" id="KW-0732">Signal</keyword>